<proteinExistence type="predicted"/>
<feature type="transmembrane region" description="Helical" evidence="1">
    <location>
        <begin position="250"/>
        <end position="276"/>
    </location>
</feature>
<comment type="caution">
    <text evidence="3">The sequence shown here is derived from an EMBL/GenBank/DDBJ whole genome shotgun (WGS) entry which is preliminary data.</text>
</comment>
<dbReference type="Proteomes" id="UP000289738">
    <property type="component" value="Chromosome B06"/>
</dbReference>
<name>A0A444YKJ3_ARAHY</name>
<evidence type="ECO:0000313" key="3">
    <source>
        <dbReference type="EMBL" id="RYR02465.1"/>
    </source>
</evidence>
<keyword evidence="1" id="KW-1133">Transmembrane helix</keyword>
<accession>A0A444YKJ3</accession>
<evidence type="ECO:0000256" key="1">
    <source>
        <dbReference type="SAM" id="Phobius"/>
    </source>
</evidence>
<sequence>MFQIHRHTQMRQPQIEVYVEFENVEADEIQNDLDIEDDRAAVYKGMNSDSEEDFEATYEAGDEDEDGDVGIEAATENVVVYPLGSQPMNIPPFLRNLDLDAKHALEFSEYENIGIADPEDGEFRIGMEYSSKNSVVATIRSYTISRGVDYNVYESEPQTFYAKCKTYGRGCDWLIRASLIRKKGCWEIRRYNSRYTCTMGMILQNHSKLDSDTVAEAIRPLLLVSVTVDGNLRWDQQKVKPLITGWNGKYGLTMLAGLTLVVVLRVVAVLIVPTVLTVPTMLTAMSVMTALAVVAGLDVVAGSTMVSVMATMTGDPVATVCNKETDQTLHAEVDLEVQVAVVLVADMDTKERALTISAYVRTSPHTNPSTPLSLHSAKSDAMMVQWNVSCYSRGRLCIPKLTHHSVRRVPFDTLE</sequence>
<keyword evidence="1" id="KW-0812">Transmembrane</keyword>
<feature type="domain" description="Transposase MuDR plant" evidence="2">
    <location>
        <begin position="123"/>
        <end position="187"/>
    </location>
</feature>
<reference evidence="3 4" key="1">
    <citation type="submission" date="2019-01" db="EMBL/GenBank/DDBJ databases">
        <title>Sequencing of cultivated peanut Arachis hypogaea provides insights into genome evolution and oil improvement.</title>
        <authorList>
            <person name="Chen X."/>
        </authorList>
    </citation>
    <scope>NUCLEOTIDE SEQUENCE [LARGE SCALE GENOMIC DNA]</scope>
    <source>
        <strain evidence="4">cv. Fuhuasheng</strain>
        <tissue evidence="3">Leaves</tissue>
    </source>
</reference>
<keyword evidence="4" id="KW-1185">Reference proteome</keyword>
<dbReference type="InterPro" id="IPR004332">
    <property type="entry name" value="Transposase_MuDR"/>
</dbReference>
<keyword evidence="1" id="KW-0472">Membrane</keyword>
<protein>
    <recommendedName>
        <fullName evidence="2">Transposase MuDR plant domain-containing protein</fullName>
    </recommendedName>
</protein>
<gene>
    <name evidence="3" type="ORF">Ahy_B06g081252</name>
</gene>
<dbReference type="EMBL" id="SDMP01000016">
    <property type="protein sequence ID" value="RYR02465.1"/>
    <property type="molecule type" value="Genomic_DNA"/>
</dbReference>
<evidence type="ECO:0000259" key="2">
    <source>
        <dbReference type="Pfam" id="PF03108"/>
    </source>
</evidence>
<organism evidence="3 4">
    <name type="scientific">Arachis hypogaea</name>
    <name type="common">Peanut</name>
    <dbReference type="NCBI Taxonomy" id="3818"/>
    <lineage>
        <taxon>Eukaryota</taxon>
        <taxon>Viridiplantae</taxon>
        <taxon>Streptophyta</taxon>
        <taxon>Embryophyta</taxon>
        <taxon>Tracheophyta</taxon>
        <taxon>Spermatophyta</taxon>
        <taxon>Magnoliopsida</taxon>
        <taxon>eudicotyledons</taxon>
        <taxon>Gunneridae</taxon>
        <taxon>Pentapetalae</taxon>
        <taxon>rosids</taxon>
        <taxon>fabids</taxon>
        <taxon>Fabales</taxon>
        <taxon>Fabaceae</taxon>
        <taxon>Papilionoideae</taxon>
        <taxon>50 kb inversion clade</taxon>
        <taxon>dalbergioids sensu lato</taxon>
        <taxon>Dalbergieae</taxon>
        <taxon>Pterocarpus clade</taxon>
        <taxon>Arachis</taxon>
    </lineage>
</organism>
<dbReference type="Pfam" id="PF03108">
    <property type="entry name" value="DBD_Tnp_Mut"/>
    <property type="match status" value="1"/>
</dbReference>
<dbReference type="AlphaFoldDB" id="A0A444YKJ3"/>
<evidence type="ECO:0000313" key="4">
    <source>
        <dbReference type="Proteomes" id="UP000289738"/>
    </source>
</evidence>
<feature type="transmembrane region" description="Helical" evidence="1">
    <location>
        <begin position="282"/>
        <end position="302"/>
    </location>
</feature>